<dbReference type="Pfam" id="PF00639">
    <property type="entry name" value="Rotamase"/>
    <property type="match status" value="1"/>
</dbReference>
<feature type="signal peptide" evidence="10">
    <location>
        <begin position="1"/>
        <end position="23"/>
    </location>
</feature>
<evidence type="ECO:0000313" key="13">
    <source>
        <dbReference type="Proteomes" id="UP000679284"/>
    </source>
</evidence>
<evidence type="ECO:0000256" key="5">
    <source>
        <dbReference type="ARBA" id="ARBA00023186"/>
    </source>
</evidence>
<dbReference type="RefSeq" id="WP_211784869.1">
    <property type="nucleotide sequence ID" value="NZ_CP047289.1"/>
</dbReference>
<keyword evidence="2 10" id="KW-0732">Signal</keyword>
<evidence type="ECO:0000313" key="12">
    <source>
        <dbReference type="EMBL" id="QUS35622.1"/>
    </source>
</evidence>
<dbReference type="InterPro" id="IPR050280">
    <property type="entry name" value="OMP_Chaperone_SurA"/>
</dbReference>
<evidence type="ECO:0000256" key="2">
    <source>
        <dbReference type="ARBA" id="ARBA00022729"/>
    </source>
</evidence>
<keyword evidence="13" id="KW-1185">Reference proteome</keyword>
<accession>A0A8J8SKN5</accession>
<organism evidence="12 13">
    <name type="scientific">Falsirhodobacter algicola</name>
    <dbReference type="NCBI Taxonomy" id="2692330"/>
    <lineage>
        <taxon>Bacteria</taxon>
        <taxon>Pseudomonadati</taxon>
        <taxon>Pseudomonadota</taxon>
        <taxon>Alphaproteobacteria</taxon>
        <taxon>Rhodobacterales</taxon>
        <taxon>Paracoccaceae</taxon>
        <taxon>Falsirhodobacter</taxon>
    </lineage>
</organism>
<evidence type="ECO:0000256" key="1">
    <source>
        <dbReference type="ARBA" id="ARBA00018370"/>
    </source>
</evidence>
<evidence type="ECO:0000256" key="9">
    <source>
        <dbReference type="PROSITE-ProRule" id="PRU00278"/>
    </source>
</evidence>
<keyword evidence="3" id="KW-0574">Periplasm</keyword>
<dbReference type="SUPFAM" id="SSF54534">
    <property type="entry name" value="FKBP-like"/>
    <property type="match status" value="1"/>
</dbReference>
<evidence type="ECO:0000256" key="3">
    <source>
        <dbReference type="ARBA" id="ARBA00022764"/>
    </source>
</evidence>
<dbReference type="InterPro" id="IPR027304">
    <property type="entry name" value="Trigger_fact/SurA_dom_sf"/>
</dbReference>
<dbReference type="Gene3D" id="1.10.4030.10">
    <property type="entry name" value="Porin chaperone SurA, peptide-binding domain"/>
    <property type="match status" value="1"/>
</dbReference>
<protein>
    <recommendedName>
        <fullName evidence="1">Parvulin-like PPIase</fullName>
    </recommendedName>
    <alternativeName>
        <fullName evidence="7">Peptidyl-prolyl cis-trans isomerase plp</fullName>
    </alternativeName>
    <alternativeName>
        <fullName evidence="8">Rotamase plp</fullName>
    </alternativeName>
</protein>
<feature type="chain" id="PRO_5035190627" description="Parvulin-like PPIase" evidence="10">
    <location>
        <begin position="24"/>
        <end position="399"/>
    </location>
</feature>
<dbReference type="InterPro" id="IPR046357">
    <property type="entry name" value="PPIase_dom_sf"/>
</dbReference>
<gene>
    <name evidence="12" type="ORF">GR316_04660</name>
</gene>
<dbReference type="KEGG" id="fap:GR316_04660"/>
<evidence type="ECO:0000256" key="4">
    <source>
        <dbReference type="ARBA" id="ARBA00023110"/>
    </source>
</evidence>
<evidence type="ECO:0000256" key="7">
    <source>
        <dbReference type="ARBA" id="ARBA00030642"/>
    </source>
</evidence>
<dbReference type="InterPro" id="IPR000297">
    <property type="entry name" value="PPIase_PpiC"/>
</dbReference>
<dbReference type="PANTHER" id="PTHR47637:SF1">
    <property type="entry name" value="CHAPERONE SURA"/>
    <property type="match status" value="1"/>
</dbReference>
<dbReference type="PROSITE" id="PS50198">
    <property type="entry name" value="PPIC_PPIASE_2"/>
    <property type="match status" value="1"/>
</dbReference>
<evidence type="ECO:0000256" key="8">
    <source>
        <dbReference type="ARBA" id="ARBA00031484"/>
    </source>
</evidence>
<feature type="domain" description="PpiC" evidence="11">
    <location>
        <begin position="162"/>
        <end position="259"/>
    </location>
</feature>
<evidence type="ECO:0000256" key="10">
    <source>
        <dbReference type="SAM" id="SignalP"/>
    </source>
</evidence>
<keyword evidence="4 9" id="KW-0697">Rotamase</keyword>
<evidence type="ECO:0000256" key="6">
    <source>
        <dbReference type="ARBA" id="ARBA00023235"/>
    </source>
</evidence>
<sequence>MTRLTSLPLAIALSLMLAAPAPAQGLFAPQVIVNGHAITGWEVQQRIQFLTLLRAPGDVSKVALDGLIEDRLREEAARQAGITAQDAQIEQGMQEFAQRANLDADQFIAQLEANGVARETFRDFVTAGILWRQVVQQRYSGTITINDADIDRAVEASGTSANVSLLLSELILPAPPGQETQALRAAEDIATRVGAGESFAEFARQYSASPSAPNGGAIDWTPVSKLPPALRSVFLALEPGQVTQPLEIPNAVALFQLRDITETAPTQAPMQIDYATFTLPAAPDTAGRLAQIQARADTCDDLYAAARATAPEALQRQTVPVAQLPADLAQPLSQLDNAESVILNRGGAEMLAMVCTRSPIQDDPVSRDQIRAQLMNQELSSLADVYLAQLRDNAIIRKP</sequence>
<name>A0A8J8SKN5_9RHOB</name>
<dbReference type="Pfam" id="PF09312">
    <property type="entry name" value="SurA_N"/>
    <property type="match status" value="1"/>
</dbReference>
<reference evidence="12" key="1">
    <citation type="submission" date="2020-01" db="EMBL/GenBank/DDBJ databases">
        <authorList>
            <person name="Yang Y."/>
            <person name="Kwon Y.M."/>
        </authorList>
    </citation>
    <scope>NUCLEOTIDE SEQUENCE</scope>
    <source>
        <strain evidence="12">PG104</strain>
    </source>
</reference>
<dbReference type="PANTHER" id="PTHR47637">
    <property type="entry name" value="CHAPERONE SURA"/>
    <property type="match status" value="1"/>
</dbReference>
<dbReference type="AlphaFoldDB" id="A0A8J8SKN5"/>
<keyword evidence="6 9" id="KW-0413">Isomerase</keyword>
<dbReference type="GO" id="GO:0003755">
    <property type="term" value="F:peptidyl-prolyl cis-trans isomerase activity"/>
    <property type="evidence" value="ECO:0007669"/>
    <property type="project" value="UniProtKB-KW"/>
</dbReference>
<keyword evidence="5" id="KW-0143">Chaperone</keyword>
<dbReference type="Gene3D" id="3.10.50.40">
    <property type="match status" value="1"/>
</dbReference>
<dbReference type="InterPro" id="IPR015391">
    <property type="entry name" value="SurA_N"/>
</dbReference>
<proteinExistence type="predicted"/>
<dbReference type="EMBL" id="CP047289">
    <property type="protein sequence ID" value="QUS35622.1"/>
    <property type="molecule type" value="Genomic_DNA"/>
</dbReference>
<dbReference type="Proteomes" id="UP000679284">
    <property type="component" value="Chromosome"/>
</dbReference>
<evidence type="ECO:0000259" key="11">
    <source>
        <dbReference type="PROSITE" id="PS50198"/>
    </source>
</evidence>
<dbReference type="SUPFAM" id="SSF109998">
    <property type="entry name" value="Triger factor/SurA peptide-binding domain-like"/>
    <property type="match status" value="1"/>
</dbReference>